<evidence type="ECO:0000313" key="2">
    <source>
        <dbReference type="Proteomes" id="UP000545286"/>
    </source>
</evidence>
<dbReference type="EMBL" id="JACHWJ010000001">
    <property type="protein sequence ID" value="MBB2956972.1"/>
    <property type="molecule type" value="Genomic_DNA"/>
</dbReference>
<dbReference type="RefSeq" id="WP_183623446.1">
    <property type="nucleotide sequence ID" value="NZ_JACHWJ010000001.1"/>
</dbReference>
<comment type="caution">
    <text evidence="1">The sequence shown here is derived from an EMBL/GenBank/DDBJ whole genome shotgun (WGS) entry which is preliminary data.</text>
</comment>
<dbReference type="Proteomes" id="UP000545286">
    <property type="component" value="Unassembled WGS sequence"/>
</dbReference>
<accession>A0A7W4YE99</accession>
<proteinExistence type="predicted"/>
<evidence type="ECO:0000313" key="1">
    <source>
        <dbReference type="EMBL" id="MBB2956972.1"/>
    </source>
</evidence>
<name>A0A7W4YE99_9MICO</name>
<protein>
    <submittedName>
        <fullName evidence="1">Uncharacterized protein</fullName>
    </submittedName>
</protein>
<dbReference type="AlphaFoldDB" id="A0A7W4YE99"/>
<sequence length="117" mass="12769">MMHLPFTQAYVRERATRVDNAYNPKNPAHDWTNPSTLTVVGFLDTGASAGSGAEPNRNQTVSSAELHLPDAAADVQLGDRIRDGDRVWSVEGFPAADVSPFTGWQPVKTVRLREVHG</sequence>
<gene>
    <name evidence="1" type="ORF">FHX72_001084</name>
</gene>
<organism evidence="1 2">
    <name type="scientific">Pseudoclavibacter helvolus</name>
    <dbReference type="NCBI Taxonomy" id="255205"/>
    <lineage>
        <taxon>Bacteria</taxon>
        <taxon>Bacillati</taxon>
        <taxon>Actinomycetota</taxon>
        <taxon>Actinomycetes</taxon>
        <taxon>Micrococcales</taxon>
        <taxon>Microbacteriaceae</taxon>
        <taxon>Pseudoclavibacter</taxon>
    </lineage>
</organism>
<reference evidence="1 2" key="1">
    <citation type="submission" date="2020-08" db="EMBL/GenBank/DDBJ databases">
        <title>Sequencing the genomes of 1000 actinobacteria strains.</title>
        <authorList>
            <person name="Klenk H.-P."/>
        </authorList>
    </citation>
    <scope>NUCLEOTIDE SEQUENCE [LARGE SCALE GENOMIC DNA]</scope>
    <source>
        <strain evidence="1 2">DSM 20419</strain>
    </source>
</reference>
<keyword evidence="2" id="KW-1185">Reference proteome</keyword>